<gene>
    <name evidence="2" type="ORF">EKN06_12440</name>
</gene>
<dbReference type="InterPro" id="IPR005569">
    <property type="entry name" value="Arc_DNA-bd_dom"/>
</dbReference>
<dbReference type="InterPro" id="IPR010985">
    <property type="entry name" value="Ribbon_hlx_hlx"/>
</dbReference>
<accession>A0A437GVB2</accession>
<keyword evidence="2" id="KW-0238">DNA-binding</keyword>
<dbReference type="Pfam" id="PF03869">
    <property type="entry name" value="Arc"/>
    <property type="match status" value="1"/>
</dbReference>
<evidence type="ECO:0000313" key="3">
    <source>
        <dbReference type="Proteomes" id="UP000283003"/>
    </source>
</evidence>
<proteinExistence type="predicted"/>
<reference evidence="2 3" key="1">
    <citation type="submission" date="2018-12" db="EMBL/GenBank/DDBJ databases">
        <title>Croceicoccus ponticola sp. nov., a lipolytic bacterium isolated from seawater.</title>
        <authorList>
            <person name="Yoon J.-H."/>
        </authorList>
    </citation>
    <scope>NUCLEOTIDE SEQUENCE [LARGE SCALE GENOMIC DNA]</scope>
    <source>
        <strain evidence="2 3">GM-16</strain>
    </source>
</reference>
<dbReference type="Proteomes" id="UP000283003">
    <property type="component" value="Unassembled WGS sequence"/>
</dbReference>
<feature type="domain" description="Arc-like DNA binding" evidence="1">
    <location>
        <begin position="38"/>
        <end position="73"/>
    </location>
</feature>
<dbReference type="Gene3D" id="1.10.1220.10">
    <property type="entry name" value="Met repressor-like"/>
    <property type="match status" value="1"/>
</dbReference>
<dbReference type="GO" id="GO:0003677">
    <property type="term" value="F:DNA binding"/>
    <property type="evidence" value="ECO:0007669"/>
    <property type="project" value="UniProtKB-KW"/>
</dbReference>
<name>A0A437GVB2_9SPHN</name>
<dbReference type="EMBL" id="RXOL01000006">
    <property type="protein sequence ID" value="RVQ65737.1"/>
    <property type="molecule type" value="Genomic_DNA"/>
</dbReference>
<comment type="caution">
    <text evidence="2">The sequence shown here is derived from an EMBL/GenBank/DDBJ whole genome shotgun (WGS) entry which is preliminary data.</text>
</comment>
<dbReference type="InterPro" id="IPR013321">
    <property type="entry name" value="Arc_rbn_hlx_hlx"/>
</dbReference>
<dbReference type="SUPFAM" id="SSF47598">
    <property type="entry name" value="Ribbon-helix-helix"/>
    <property type="match status" value="1"/>
</dbReference>
<evidence type="ECO:0000313" key="2">
    <source>
        <dbReference type="EMBL" id="RVQ65737.1"/>
    </source>
</evidence>
<organism evidence="2 3">
    <name type="scientific">Croceicoccus ponticola</name>
    <dbReference type="NCBI Taxonomy" id="2217664"/>
    <lineage>
        <taxon>Bacteria</taxon>
        <taxon>Pseudomonadati</taxon>
        <taxon>Pseudomonadota</taxon>
        <taxon>Alphaproteobacteria</taxon>
        <taxon>Sphingomonadales</taxon>
        <taxon>Erythrobacteraceae</taxon>
        <taxon>Croceicoccus</taxon>
    </lineage>
</organism>
<protein>
    <submittedName>
        <fullName evidence="2">Arc family DNA-binding protein</fullName>
    </submittedName>
</protein>
<dbReference type="GO" id="GO:0006355">
    <property type="term" value="P:regulation of DNA-templated transcription"/>
    <property type="evidence" value="ECO:0007669"/>
    <property type="project" value="InterPro"/>
</dbReference>
<evidence type="ECO:0000259" key="1">
    <source>
        <dbReference type="Pfam" id="PF03869"/>
    </source>
</evidence>
<sequence>MTMVGHRRNVPGHPMMETYAVSAGLNETRTDNELVQLKLRFREDLRVQLEEAARANNTSMNNEIVARLRASIDLDERLAGHSAFDLFVEMASQIKKAEALTGKSWTNDLKTYWVARRLSDDIWKQYEPTPPNFEEITALQVRLNELHQQHSVLEIFLKECGVLGPMNALSSLALGRRPYDRELLAQRDPSQWHYPDRPGEVLTEEDRSIMQEKLDEWIKTGEEAASLSAQMNELAKPGQEAKARGRALYQHLVRTDEE</sequence>
<keyword evidence="3" id="KW-1185">Reference proteome</keyword>
<dbReference type="AlphaFoldDB" id="A0A437GVB2"/>
<dbReference type="OrthoDB" id="7433039at2"/>